<dbReference type="Proteomes" id="UP000002030">
    <property type="component" value="Chromosome"/>
</dbReference>
<dbReference type="FunFam" id="3.10.580.10:FF:000002">
    <property type="entry name" value="Magnesium/cobalt efflux protein CorC"/>
    <property type="match status" value="1"/>
</dbReference>
<dbReference type="InterPro" id="IPR002550">
    <property type="entry name" value="CNNM"/>
</dbReference>
<keyword evidence="6 10" id="KW-1133">Transmembrane helix</keyword>
<evidence type="ECO:0000256" key="7">
    <source>
        <dbReference type="ARBA" id="ARBA00023122"/>
    </source>
</evidence>
<evidence type="ECO:0000256" key="1">
    <source>
        <dbReference type="ARBA" id="ARBA00004651"/>
    </source>
</evidence>
<accession>D1B8Q3</accession>
<dbReference type="SMART" id="SM01091">
    <property type="entry name" value="CorC_HlyC"/>
    <property type="match status" value="1"/>
</dbReference>
<dbReference type="InterPro" id="IPR000644">
    <property type="entry name" value="CBS_dom"/>
</dbReference>
<dbReference type="PANTHER" id="PTHR22777:SF32">
    <property type="entry name" value="UPF0053 INNER MEMBRANE PROTEIN YFJD"/>
    <property type="match status" value="1"/>
</dbReference>
<evidence type="ECO:0000256" key="10">
    <source>
        <dbReference type="PROSITE-ProRule" id="PRU01193"/>
    </source>
</evidence>
<dbReference type="AlphaFoldDB" id="D1B8Q3"/>
<feature type="domain" description="CBS" evidence="12">
    <location>
        <begin position="272"/>
        <end position="329"/>
    </location>
</feature>
<evidence type="ECO:0000259" key="12">
    <source>
        <dbReference type="PROSITE" id="PS51371"/>
    </source>
</evidence>
<evidence type="ECO:0000256" key="8">
    <source>
        <dbReference type="ARBA" id="ARBA00023136"/>
    </source>
</evidence>
<name>D1B8Q3_THEAS</name>
<organism evidence="14 15">
    <name type="scientific">Thermanaerovibrio acidaminovorans (strain ATCC 49978 / DSM 6589 / Su883)</name>
    <name type="common">Selenomonas acidaminovorans</name>
    <dbReference type="NCBI Taxonomy" id="525903"/>
    <lineage>
        <taxon>Bacteria</taxon>
        <taxon>Thermotogati</taxon>
        <taxon>Synergistota</taxon>
        <taxon>Synergistia</taxon>
        <taxon>Synergistales</taxon>
        <taxon>Synergistaceae</taxon>
        <taxon>Thermanaerovibrio</taxon>
    </lineage>
</organism>
<dbReference type="InterPro" id="IPR046342">
    <property type="entry name" value="CBS_dom_sf"/>
</dbReference>
<dbReference type="Gene3D" id="3.30.465.10">
    <property type="match status" value="1"/>
</dbReference>
<dbReference type="InterPro" id="IPR044751">
    <property type="entry name" value="Ion_transp-like_CBS"/>
</dbReference>
<dbReference type="GO" id="GO:0005886">
    <property type="term" value="C:plasma membrane"/>
    <property type="evidence" value="ECO:0007669"/>
    <property type="project" value="UniProtKB-SubCell"/>
</dbReference>
<evidence type="ECO:0000313" key="15">
    <source>
        <dbReference type="Proteomes" id="UP000002030"/>
    </source>
</evidence>
<dbReference type="RefSeq" id="WP_012869172.1">
    <property type="nucleotide sequence ID" value="NC_013522.1"/>
</dbReference>
<gene>
    <name evidence="14" type="ordered locus">Taci_0419</name>
</gene>
<comment type="subcellular location">
    <subcellularLocation>
        <location evidence="1">Cell membrane</location>
        <topology evidence="1">Multi-pass membrane protein</topology>
    </subcellularLocation>
</comment>
<dbReference type="OrthoDB" id="9798188at2"/>
<dbReference type="InterPro" id="IPR036318">
    <property type="entry name" value="FAD-bd_PCMH-like_sf"/>
</dbReference>
<evidence type="ECO:0000256" key="9">
    <source>
        <dbReference type="PROSITE-ProRule" id="PRU00703"/>
    </source>
</evidence>
<feature type="domain" description="CBS" evidence="12">
    <location>
        <begin position="208"/>
        <end position="269"/>
    </location>
</feature>
<keyword evidence="7 9" id="KW-0129">CBS domain</keyword>
<dbReference type="KEGG" id="tai:Taci_0419"/>
<evidence type="ECO:0000256" key="11">
    <source>
        <dbReference type="SAM" id="Phobius"/>
    </source>
</evidence>
<evidence type="ECO:0000256" key="6">
    <source>
        <dbReference type="ARBA" id="ARBA00022989"/>
    </source>
</evidence>
<dbReference type="SUPFAM" id="SSF54631">
    <property type="entry name" value="CBS-domain pair"/>
    <property type="match status" value="1"/>
</dbReference>
<feature type="transmembrane region" description="Helical" evidence="11">
    <location>
        <begin position="84"/>
        <end position="109"/>
    </location>
</feature>
<dbReference type="EMBL" id="CP001818">
    <property type="protein sequence ID" value="ACZ18656.1"/>
    <property type="molecule type" value="Genomic_DNA"/>
</dbReference>
<dbReference type="InterPro" id="IPR005170">
    <property type="entry name" value="Transptr-assoc_dom"/>
</dbReference>
<dbReference type="InterPro" id="IPR016169">
    <property type="entry name" value="FAD-bd_PCMH_sub2"/>
</dbReference>
<evidence type="ECO:0000259" key="13">
    <source>
        <dbReference type="PROSITE" id="PS51846"/>
    </source>
</evidence>
<dbReference type="CDD" id="cd04590">
    <property type="entry name" value="CBS_pair_CorC_HlyC_assoc"/>
    <property type="match status" value="1"/>
</dbReference>
<keyword evidence="5" id="KW-0677">Repeat</keyword>
<dbReference type="Gene3D" id="3.10.580.10">
    <property type="entry name" value="CBS-domain"/>
    <property type="match status" value="1"/>
</dbReference>
<dbReference type="PANTHER" id="PTHR22777">
    <property type="entry name" value="HEMOLYSIN-RELATED"/>
    <property type="match status" value="1"/>
</dbReference>
<proteinExistence type="inferred from homology"/>
<sequence length="429" mass="48716">MAGSGTVSLLILFMFLFLLSAFFSAAEMAFSSVNRIRMKRFAEEGRPGAKRALDLLQDFQRTISTILVGGNIVDILMTSIASTIFALLFGPIGVLYATVLMTVLIILFGEVLPKSYVKDVSEPFALASAPVVALLVRLLKPIAWVISSISSILDRWRSTGRRMEPSVTHDELLHILETMLDERVLPQPEKELIENAVNFNELQVWEIQTPRVDLFALNVHEDPRRIREMLLKNQYSRVPIYEGSLDNVIGILHFKDYMRRAFETDNPDVRAIMKRPVLIAGSASLMDALKIMRANRTHMAIVLDEYGGTSGIITVEDLLEELVGEILDEHDDVKDYFTQLEDRVYLVSGDVYLEDLFYSHLEMDRMPDSESSTLSGWLYEQFKTLPEQGAWVDWEGIRFSVAKVAGQRILKVRIEMPPEQQDRNPSKDI</sequence>
<keyword evidence="3" id="KW-1003">Cell membrane</keyword>
<dbReference type="Pfam" id="PF01595">
    <property type="entry name" value="CNNM"/>
    <property type="match status" value="1"/>
</dbReference>
<dbReference type="EnsemblBacteria" id="ACZ18656">
    <property type="protein sequence ID" value="ACZ18656"/>
    <property type="gene ID" value="Taci_0419"/>
</dbReference>
<keyword evidence="8 10" id="KW-0472">Membrane</keyword>
<evidence type="ECO:0000256" key="2">
    <source>
        <dbReference type="ARBA" id="ARBA00006337"/>
    </source>
</evidence>
<evidence type="ECO:0000313" key="14">
    <source>
        <dbReference type="EMBL" id="ACZ18656.1"/>
    </source>
</evidence>
<keyword evidence="15" id="KW-1185">Reference proteome</keyword>
<evidence type="ECO:0000256" key="3">
    <source>
        <dbReference type="ARBA" id="ARBA00022475"/>
    </source>
</evidence>
<evidence type="ECO:0008006" key="16">
    <source>
        <dbReference type="Google" id="ProtNLM"/>
    </source>
</evidence>
<dbReference type="SUPFAM" id="SSF56176">
    <property type="entry name" value="FAD-binding/transporter-associated domain-like"/>
    <property type="match status" value="1"/>
</dbReference>
<dbReference type="Pfam" id="PF03471">
    <property type="entry name" value="CorC_HlyC"/>
    <property type="match status" value="1"/>
</dbReference>
<dbReference type="HOGENOM" id="CLU_015237_4_1_0"/>
<protein>
    <recommendedName>
        <fullName evidence="16">CBS domain containing protein</fullName>
    </recommendedName>
</protein>
<evidence type="ECO:0000256" key="4">
    <source>
        <dbReference type="ARBA" id="ARBA00022692"/>
    </source>
</evidence>
<dbReference type="GO" id="GO:0050660">
    <property type="term" value="F:flavin adenine dinucleotide binding"/>
    <property type="evidence" value="ECO:0007669"/>
    <property type="project" value="InterPro"/>
</dbReference>
<evidence type="ECO:0000256" key="5">
    <source>
        <dbReference type="ARBA" id="ARBA00022737"/>
    </source>
</evidence>
<reference evidence="14 15" key="1">
    <citation type="journal article" date="2009" name="Stand. Genomic Sci.">
        <title>Complete genome sequence of Thermanaerovibrio acidaminovorans type strain (Su883).</title>
        <authorList>
            <person name="Chovatia M."/>
            <person name="Sikorski J."/>
            <person name="Schroder M."/>
            <person name="Lapidus A."/>
            <person name="Nolan M."/>
            <person name="Tice H."/>
            <person name="Glavina Del Rio T."/>
            <person name="Copeland A."/>
            <person name="Cheng J.F."/>
            <person name="Lucas S."/>
            <person name="Chen F."/>
            <person name="Bruce D."/>
            <person name="Goodwin L."/>
            <person name="Pitluck S."/>
            <person name="Ivanova N."/>
            <person name="Mavromatis K."/>
            <person name="Ovchinnikova G."/>
            <person name="Pati A."/>
            <person name="Chen A."/>
            <person name="Palaniappan K."/>
            <person name="Land M."/>
            <person name="Hauser L."/>
            <person name="Chang Y.J."/>
            <person name="Jeffries C.D."/>
            <person name="Chain P."/>
            <person name="Saunders E."/>
            <person name="Detter J.C."/>
            <person name="Brettin T."/>
            <person name="Rohde M."/>
            <person name="Goker M."/>
            <person name="Spring S."/>
            <person name="Bristow J."/>
            <person name="Markowitz V."/>
            <person name="Hugenholtz P."/>
            <person name="Kyrpides N.C."/>
            <person name="Klenk H.P."/>
            <person name="Eisen J.A."/>
        </authorList>
    </citation>
    <scope>NUCLEOTIDE SEQUENCE [LARGE SCALE GENOMIC DNA]</scope>
    <source>
        <strain evidence="15">ATCC 49978 / DSM 6589 / Su883</strain>
    </source>
</reference>
<dbReference type="Pfam" id="PF00571">
    <property type="entry name" value="CBS"/>
    <property type="match status" value="2"/>
</dbReference>
<dbReference type="PROSITE" id="PS51371">
    <property type="entry name" value="CBS"/>
    <property type="match status" value="2"/>
</dbReference>
<feature type="transmembrane region" description="Helical" evidence="11">
    <location>
        <begin position="6"/>
        <end position="30"/>
    </location>
</feature>
<dbReference type="PROSITE" id="PS51846">
    <property type="entry name" value="CNNM"/>
    <property type="match status" value="1"/>
</dbReference>
<dbReference type="eggNOG" id="COG1253">
    <property type="taxonomic scope" value="Bacteria"/>
</dbReference>
<keyword evidence="4 10" id="KW-0812">Transmembrane</keyword>
<feature type="domain" description="CNNM transmembrane" evidence="13">
    <location>
        <begin position="2"/>
        <end position="189"/>
    </location>
</feature>
<dbReference type="STRING" id="525903.Taci_0419"/>
<comment type="similarity">
    <text evidence="2">Belongs to the UPF0053 family.</text>
</comment>